<dbReference type="PANTHER" id="PTHR46512:SF9">
    <property type="entry name" value="PEPTIDYLPROLYL ISOMERASE"/>
    <property type="match status" value="1"/>
</dbReference>
<keyword evidence="8" id="KW-1185">Reference proteome</keyword>
<proteinExistence type="predicted"/>
<dbReference type="PANTHER" id="PTHR46512">
    <property type="entry name" value="PEPTIDYLPROLYL ISOMERASE"/>
    <property type="match status" value="1"/>
</dbReference>
<dbReference type="GO" id="GO:0003755">
    <property type="term" value="F:peptidyl-prolyl cis-trans isomerase activity"/>
    <property type="evidence" value="ECO:0007669"/>
    <property type="project" value="UniProtKB-EC"/>
</dbReference>
<dbReference type="Proteomes" id="UP001195914">
    <property type="component" value="Unassembled WGS sequence"/>
</dbReference>
<dbReference type="InterPro" id="IPR050754">
    <property type="entry name" value="FKBP4/5/8-like"/>
</dbReference>
<evidence type="ECO:0000256" key="5">
    <source>
        <dbReference type="PROSITE-ProRule" id="PRU00339"/>
    </source>
</evidence>
<evidence type="ECO:0000313" key="8">
    <source>
        <dbReference type="Proteomes" id="UP001195914"/>
    </source>
</evidence>
<dbReference type="Pfam" id="PF14559">
    <property type="entry name" value="TPR_19"/>
    <property type="match status" value="1"/>
</dbReference>
<organism evidence="7 8">
    <name type="scientific">Babesia divergens</name>
    <dbReference type="NCBI Taxonomy" id="32595"/>
    <lineage>
        <taxon>Eukaryota</taxon>
        <taxon>Sar</taxon>
        <taxon>Alveolata</taxon>
        <taxon>Apicomplexa</taxon>
        <taxon>Aconoidasida</taxon>
        <taxon>Piroplasmida</taxon>
        <taxon>Babesiidae</taxon>
        <taxon>Babesia</taxon>
    </lineage>
</organism>
<feature type="region of interest" description="Disordered" evidence="6">
    <location>
        <begin position="1"/>
        <end position="33"/>
    </location>
</feature>
<comment type="catalytic activity">
    <reaction evidence="1">
        <text>[protein]-peptidylproline (omega=180) = [protein]-peptidylproline (omega=0)</text>
        <dbReference type="Rhea" id="RHEA:16237"/>
        <dbReference type="Rhea" id="RHEA-COMP:10747"/>
        <dbReference type="Rhea" id="RHEA-COMP:10748"/>
        <dbReference type="ChEBI" id="CHEBI:83833"/>
        <dbReference type="ChEBI" id="CHEBI:83834"/>
        <dbReference type="EC" id="5.2.1.8"/>
    </reaction>
</comment>
<protein>
    <recommendedName>
        <fullName evidence="2">peptidylprolyl isomerase</fullName>
        <ecNumber evidence="2">5.2.1.8</ecNumber>
    </recommendedName>
</protein>
<dbReference type="Gene3D" id="1.25.40.10">
    <property type="entry name" value="Tetratricopeptide repeat domain"/>
    <property type="match status" value="1"/>
</dbReference>
<evidence type="ECO:0000256" key="3">
    <source>
        <dbReference type="ARBA" id="ARBA00023110"/>
    </source>
</evidence>
<dbReference type="InterPro" id="IPR011990">
    <property type="entry name" value="TPR-like_helical_dom_sf"/>
</dbReference>
<evidence type="ECO:0000256" key="6">
    <source>
        <dbReference type="SAM" id="MobiDB-lite"/>
    </source>
</evidence>
<feature type="non-terminal residue" evidence="7">
    <location>
        <position position="1"/>
    </location>
</feature>
<keyword evidence="3" id="KW-0697">Rotamase</keyword>
<evidence type="ECO:0000256" key="1">
    <source>
        <dbReference type="ARBA" id="ARBA00000971"/>
    </source>
</evidence>
<dbReference type="InterPro" id="IPR019734">
    <property type="entry name" value="TPR_rpt"/>
</dbReference>
<evidence type="ECO:0000256" key="4">
    <source>
        <dbReference type="ARBA" id="ARBA00023235"/>
    </source>
</evidence>
<accession>A0AAD9GAC2</accession>
<sequence length="251" mass="28757">GHGTDHEDEIETDKEGEINDELESEQDGETDDDHIDAKVKGLELYKKGDIDGAIEWWSKGLRTLQFILDKKHQFANDATSTEDFQNKWNFYVSSYIKLALNMSLALMKKGQYAQCIEYCEAVMRYDDENLKAILRIAHANMELGNFSKAIEYCNSGLDVYPDNAELKQLKNKITKRGRMHDIDQKKLMKNIFNKMEHDPRSLEEPDPSLAVMILDELLEWIKGMVSSAFGFVRKNIGKVADLLVKGKTKEA</sequence>
<feature type="repeat" description="TPR" evidence="5">
    <location>
        <begin position="130"/>
        <end position="163"/>
    </location>
</feature>
<gene>
    <name evidence="7" type="ORF">X943_001416</name>
</gene>
<name>A0AAD9GAC2_BABDI</name>
<comment type="caution">
    <text evidence="7">The sequence shown here is derived from an EMBL/GenBank/DDBJ whole genome shotgun (WGS) entry which is preliminary data.</text>
</comment>
<reference evidence="7" key="2">
    <citation type="submission" date="2021-05" db="EMBL/GenBank/DDBJ databases">
        <authorList>
            <person name="Pain A."/>
        </authorList>
    </citation>
    <scope>NUCLEOTIDE SEQUENCE</scope>
    <source>
        <strain evidence="7">1802A</strain>
    </source>
</reference>
<keyword evidence="5" id="KW-0802">TPR repeat</keyword>
<evidence type="ECO:0000313" key="7">
    <source>
        <dbReference type="EMBL" id="KAK1934783.1"/>
    </source>
</evidence>
<dbReference type="SMART" id="SM00028">
    <property type="entry name" value="TPR"/>
    <property type="match status" value="3"/>
</dbReference>
<dbReference type="EC" id="5.2.1.8" evidence="2"/>
<dbReference type="PROSITE" id="PS50005">
    <property type="entry name" value="TPR"/>
    <property type="match status" value="1"/>
</dbReference>
<dbReference type="EMBL" id="JAHBMH010000062">
    <property type="protein sequence ID" value="KAK1934783.1"/>
    <property type="molecule type" value="Genomic_DNA"/>
</dbReference>
<reference evidence="7" key="1">
    <citation type="journal article" date="2014" name="Nucleic Acids Res.">
        <title>The evolutionary dynamics of variant antigen genes in Babesia reveal a history of genomic innovation underlying host-parasite interaction.</title>
        <authorList>
            <person name="Jackson A.P."/>
            <person name="Otto T.D."/>
            <person name="Darby A."/>
            <person name="Ramaprasad A."/>
            <person name="Xia D."/>
            <person name="Echaide I.E."/>
            <person name="Farber M."/>
            <person name="Gahlot S."/>
            <person name="Gamble J."/>
            <person name="Gupta D."/>
            <person name="Gupta Y."/>
            <person name="Jackson L."/>
            <person name="Malandrin L."/>
            <person name="Malas T.B."/>
            <person name="Moussa E."/>
            <person name="Nair M."/>
            <person name="Reid A.J."/>
            <person name="Sanders M."/>
            <person name="Sharma J."/>
            <person name="Tracey A."/>
            <person name="Quail M.A."/>
            <person name="Weir W."/>
            <person name="Wastling J.M."/>
            <person name="Hall N."/>
            <person name="Willadsen P."/>
            <person name="Lingelbach K."/>
            <person name="Shiels B."/>
            <person name="Tait A."/>
            <person name="Berriman M."/>
            <person name="Allred D.R."/>
            <person name="Pain A."/>
        </authorList>
    </citation>
    <scope>NUCLEOTIDE SEQUENCE</scope>
    <source>
        <strain evidence="7">1802A</strain>
    </source>
</reference>
<dbReference type="SUPFAM" id="SSF48452">
    <property type="entry name" value="TPR-like"/>
    <property type="match status" value="1"/>
</dbReference>
<keyword evidence="4" id="KW-0413">Isomerase</keyword>
<dbReference type="AlphaFoldDB" id="A0AAD9GAC2"/>
<evidence type="ECO:0000256" key="2">
    <source>
        <dbReference type="ARBA" id="ARBA00013194"/>
    </source>
</evidence>